<reference evidence="3" key="1">
    <citation type="journal article" date="2019" name="Int. J. Syst. Evol. Microbiol.">
        <title>The Global Catalogue of Microorganisms (GCM) 10K type strain sequencing project: providing services to taxonomists for standard genome sequencing and annotation.</title>
        <authorList>
            <consortium name="The Broad Institute Genomics Platform"/>
            <consortium name="The Broad Institute Genome Sequencing Center for Infectious Disease"/>
            <person name="Wu L."/>
            <person name="Ma J."/>
        </authorList>
    </citation>
    <scope>NUCLEOTIDE SEQUENCE [LARGE SCALE GENOMIC DNA]</scope>
    <source>
        <strain evidence="3">KACC 12602</strain>
    </source>
</reference>
<name>A0ABW0EHV0_9BACT</name>
<evidence type="ECO:0000313" key="3">
    <source>
        <dbReference type="Proteomes" id="UP001596161"/>
    </source>
</evidence>
<dbReference type="SUPFAM" id="SSF109854">
    <property type="entry name" value="DinB/YfiT-like putative metalloenzymes"/>
    <property type="match status" value="1"/>
</dbReference>
<gene>
    <name evidence="2" type="ORF">ACFPIB_15540</name>
</gene>
<feature type="domain" description="DinB-like" evidence="1">
    <location>
        <begin position="12"/>
        <end position="150"/>
    </location>
</feature>
<evidence type="ECO:0000259" key="1">
    <source>
        <dbReference type="Pfam" id="PF12867"/>
    </source>
</evidence>
<dbReference type="Proteomes" id="UP001596161">
    <property type="component" value="Unassembled WGS sequence"/>
</dbReference>
<comment type="caution">
    <text evidence="2">The sequence shown here is derived from an EMBL/GenBank/DDBJ whole genome shotgun (WGS) entry which is preliminary data.</text>
</comment>
<dbReference type="Pfam" id="PF12867">
    <property type="entry name" value="DinB_2"/>
    <property type="match status" value="1"/>
</dbReference>
<accession>A0ABW0EHV0</accession>
<dbReference type="Gene3D" id="1.20.120.450">
    <property type="entry name" value="dinb family like domain"/>
    <property type="match status" value="1"/>
</dbReference>
<dbReference type="EMBL" id="JBHSKT010000011">
    <property type="protein sequence ID" value="MFC5272030.1"/>
    <property type="molecule type" value="Genomic_DNA"/>
</dbReference>
<organism evidence="2 3">
    <name type="scientific">Adhaeribacter terreus</name>
    <dbReference type="NCBI Taxonomy" id="529703"/>
    <lineage>
        <taxon>Bacteria</taxon>
        <taxon>Pseudomonadati</taxon>
        <taxon>Bacteroidota</taxon>
        <taxon>Cytophagia</taxon>
        <taxon>Cytophagales</taxon>
        <taxon>Hymenobacteraceae</taxon>
        <taxon>Adhaeribacter</taxon>
    </lineage>
</organism>
<protein>
    <submittedName>
        <fullName evidence="2">DinB family protein</fullName>
    </submittedName>
</protein>
<evidence type="ECO:0000313" key="2">
    <source>
        <dbReference type="EMBL" id="MFC5272030.1"/>
    </source>
</evidence>
<dbReference type="InterPro" id="IPR034660">
    <property type="entry name" value="DinB/YfiT-like"/>
</dbReference>
<keyword evidence="3" id="KW-1185">Reference proteome</keyword>
<sequence>MKFDLALSIQILERTPAVLQALLGGLAEAWTLENEGENSWSAFDIVGHLIQGEKKDWLPRTEIILNRTENKAFEPFDRFAQFEASKGKTLTQLLTEFKHLRAENILLLRSLQLTETDLDKTGQHPAFGEVTLRQHLATWTVHDLGHISQITRVMAKQLNAEVGPWLEYLPVLQK</sequence>
<dbReference type="InterPro" id="IPR024775">
    <property type="entry name" value="DinB-like"/>
</dbReference>
<dbReference type="RefSeq" id="WP_378018390.1">
    <property type="nucleotide sequence ID" value="NZ_JBHSKT010000011.1"/>
</dbReference>
<proteinExistence type="predicted"/>